<dbReference type="AlphaFoldDB" id="A0A7D5KAD6"/>
<proteinExistence type="predicted"/>
<accession>A0A7D5KAD6</accession>
<evidence type="ECO:0000313" key="2">
    <source>
        <dbReference type="EMBL" id="QLG29814.1"/>
    </source>
</evidence>
<dbReference type="InterPro" id="IPR055970">
    <property type="entry name" value="DUF7548"/>
</dbReference>
<keyword evidence="1" id="KW-1133">Transmembrane helix</keyword>
<reference evidence="2 3" key="1">
    <citation type="submission" date="2020-07" db="EMBL/GenBank/DDBJ databases">
        <title>Gai3-2, isolated from salt lake.</title>
        <authorList>
            <person name="Cui H."/>
            <person name="Shi X."/>
        </authorList>
    </citation>
    <scope>NUCLEOTIDE SEQUENCE [LARGE SCALE GENOMIC DNA]</scope>
    <source>
        <strain evidence="2 3">Gai3-2</strain>
        <plasmid evidence="2 3">unnamed2</plasmid>
    </source>
</reference>
<sequence length="137" mass="14587">MRRRGGAIISFIASLLLLAVLGWAYVPQSVRNINVYYTSGVVSPFAAGILALGVIVVLVATSRDHLSPDLGAGLVLSISLGILTIVLVWVLTGRVDVFLAPGWAFPAQRWILVGVSVLLVVGAGWYAWALGLFSRSR</sequence>
<evidence type="ECO:0000256" key="1">
    <source>
        <dbReference type="SAM" id="Phobius"/>
    </source>
</evidence>
<geneLocation type="plasmid" evidence="2 3">
    <name>unnamed2</name>
</geneLocation>
<keyword evidence="1" id="KW-0472">Membrane</keyword>
<dbReference type="OrthoDB" id="381349at2157"/>
<feature type="transmembrane region" description="Helical" evidence="1">
    <location>
        <begin position="72"/>
        <end position="91"/>
    </location>
</feature>
<keyword evidence="1" id="KW-0812">Transmembrane</keyword>
<name>A0A7D5KAD6_9EURY</name>
<dbReference type="Pfam" id="PF24416">
    <property type="entry name" value="DUF7548"/>
    <property type="match status" value="1"/>
</dbReference>
<dbReference type="GeneID" id="56031081"/>
<organism evidence="2 3">
    <name type="scientific">Halorarum halophilum</name>
    <dbReference type="NCBI Taxonomy" id="2743090"/>
    <lineage>
        <taxon>Archaea</taxon>
        <taxon>Methanobacteriati</taxon>
        <taxon>Methanobacteriota</taxon>
        <taxon>Stenosarchaea group</taxon>
        <taxon>Halobacteria</taxon>
        <taxon>Halobacteriales</taxon>
        <taxon>Haloferacaceae</taxon>
        <taxon>Halorarum</taxon>
    </lineage>
</organism>
<evidence type="ECO:0000313" key="3">
    <source>
        <dbReference type="Proteomes" id="UP000509750"/>
    </source>
</evidence>
<dbReference type="EMBL" id="CP058531">
    <property type="protein sequence ID" value="QLG29814.1"/>
    <property type="molecule type" value="Genomic_DNA"/>
</dbReference>
<dbReference type="KEGG" id="halg:HUG10_19570"/>
<feature type="transmembrane region" description="Helical" evidence="1">
    <location>
        <begin position="40"/>
        <end position="60"/>
    </location>
</feature>
<dbReference type="Proteomes" id="UP000509750">
    <property type="component" value="Plasmid unnamed2"/>
</dbReference>
<dbReference type="RefSeq" id="WP_179171388.1">
    <property type="nucleotide sequence ID" value="NZ_CP058531.1"/>
</dbReference>
<protein>
    <submittedName>
        <fullName evidence="2">Uncharacterized protein</fullName>
    </submittedName>
</protein>
<keyword evidence="2" id="KW-0614">Plasmid</keyword>
<gene>
    <name evidence="2" type="ORF">HUG10_19570</name>
</gene>
<keyword evidence="3" id="KW-1185">Reference proteome</keyword>
<feature type="transmembrane region" description="Helical" evidence="1">
    <location>
        <begin position="111"/>
        <end position="133"/>
    </location>
</feature>